<dbReference type="EMBL" id="AABL01000277">
    <property type="protein sequence ID" value="EAA19976.1"/>
    <property type="molecule type" value="Genomic_DNA"/>
</dbReference>
<keyword evidence="3" id="KW-1185">Reference proteome</keyword>
<keyword evidence="1" id="KW-1133">Transmembrane helix</keyword>
<dbReference type="AlphaFoldDB" id="Q7RQN9"/>
<sequence>MIILFCFFFLCDVYRGIILFYRYFIILSTIHFMMFFQKKFGFIC</sequence>
<keyword evidence="1" id="KW-0812">Transmembrane</keyword>
<name>Q7RQN9_PLAYO</name>
<gene>
    <name evidence="2" type="ORF">PY01056</name>
</gene>
<dbReference type="Proteomes" id="UP000008553">
    <property type="component" value="Unassembled WGS sequence"/>
</dbReference>
<reference evidence="2 3" key="1">
    <citation type="journal article" date="2002" name="Nature">
        <title>Genome sequence and comparative analysis of the model rodent malaria parasite Plasmodium yoelii yoelii.</title>
        <authorList>
            <person name="Carlton J.M."/>
            <person name="Angiuoli S.V."/>
            <person name="Suh B.B."/>
            <person name="Kooij T.W."/>
            <person name="Pertea M."/>
            <person name="Silva J.C."/>
            <person name="Ermolaeva M.D."/>
            <person name="Allen J.E."/>
            <person name="Selengut J.D."/>
            <person name="Koo H.L."/>
            <person name="Peterson J.D."/>
            <person name="Pop M."/>
            <person name="Kosack D.S."/>
            <person name="Shumway M.F."/>
            <person name="Bidwell S.L."/>
            <person name="Shallom S.J."/>
            <person name="van Aken S.E."/>
            <person name="Riedmuller S.B."/>
            <person name="Feldblyum T.V."/>
            <person name="Cho J.K."/>
            <person name="Quackenbush J."/>
            <person name="Sedegah M."/>
            <person name="Shoaibi A."/>
            <person name="Cummings L.M."/>
            <person name="Florens L."/>
            <person name="Yates J.R."/>
            <person name="Raine J.D."/>
            <person name="Sinden R.E."/>
            <person name="Harris M.A."/>
            <person name="Cunningham D.A."/>
            <person name="Preiser P.R."/>
            <person name="Bergman L.W."/>
            <person name="Vaidya A.B."/>
            <person name="van Lin L.H."/>
            <person name="Janse C.J."/>
            <person name="Waters A.P."/>
            <person name="Smith H.O."/>
            <person name="White O.R."/>
            <person name="Salzberg S.L."/>
            <person name="Venter J.C."/>
            <person name="Fraser C.M."/>
            <person name="Hoffman S.L."/>
            <person name="Gardner M.J."/>
            <person name="Carucci D.J."/>
        </authorList>
    </citation>
    <scope>NUCLEOTIDE SEQUENCE [LARGE SCALE GENOMIC DNA]</scope>
    <source>
        <strain evidence="2 3">17XNL</strain>
    </source>
</reference>
<evidence type="ECO:0000313" key="2">
    <source>
        <dbReference type="EMBL" id="EAA19976.1"/>
    </source>
</evidence>
<dbReference type="PaxDb" id="73239-Q7RQN9"/>
<evidence type="ECO:0000313" key="3">
    <source>
        <dbReference type="Proteomes" id="UP000008553"/>
    </source>
</evidence>
<comment type="caution">
    <text evidence="2">The sequence shown here is derived from an EMBL/GenBank/DDBJ whole genome shotgun (WGS) entry which is preliminary data.</text>
</comment>
<proteinExistence type="predicted"/>
<evidence type="ECO:0000256" key="1">
    <source>
        <dbReference type="SAM" id="Phobius"/>
    </source>
</evidence>
<feature type="transmembrane region" description="Helical" evidence="1">
    <location>
        <begin position="17"/>
        <end position="36"/>
    </location>
</feature>
<organism evidence="2 3">
    <name type="scientific">Plasmodium yoelii yoelii</name>
    <dbReference type="NCBI Taxonomy" id="73239"/>
    <lineage>
        <taxon>Eukaryota</taxon>
        <taxon>Sar</taxon>
        <taxon>Alveolata</taxon>
        <taxon>Apicomplexa</taxon>
        <taxon>Aconoidasida</taxon>
        <taxon>Haemosporida</taxon>
        <taxon>Plasmodiidae</taxon>
        <taxon>Plasmodium</taxon>
        <taxon>Plasmodium (Vinckeia)</taxon>
    </lineage>
</organism>
<dbReference type="InParanoid" id="Q7RQN9"/>
<protein>
    <submittedName>
        <fullName evidence="2">Uncharacterized protein</fullName>
    </submittedName>
</protein>
<keyword evidence="1" id="KW-0472">Membrane</keyword>
<accession>Q7RQN9</accession>